<keyword evidence="2" id="KW-1003">Cell membrane</keyword>
<feature type="domain" description="G-protein coupled receptors family 1 profile" evidence="11">
    <location>
        <begin position="13"/>
        <end position="253"/>
    </location>
</feature>
<reference evidence="12 13" key="1">
    <citation type="journal article" date="2007" name="Science">
        <title>Sea anemone genome reveals ancestral eumetazoan gene repertoire and genomic organization.</title>
        <authorList>
            <person name="Putnam N.H."/>
            <person name="Srivastava M."/>
            <person name="Hellsten U."/>
            <person name="Dirks B."/>
            <person name="Chapman J."/>
            <person name="Salamov A."/>
            <person name="Terry A."/>
            <person name="Shapiro H."/>
            <person name="Lindquist E."/>
            <person name="Kapitonov V.V."/>
            <person name="Jurka J."/>
            <person name="Genikhovich G."/>
            <person name="Grigoriev I.V."/>
            <person name="Lucas S.M."/>
            <person name="Steele R.E."/>
            <person name="Finnerty J.R."/>
            <person name="Technau U."/>
            <person name="Martindale M.Q."/>
            <person name="Rokhsar D.S."/>
        </authorList>
    </citation>
    <scope>NUCLEOTIDE SEQUENCE [LARGE SCALE GENOMIC DNA]</scope>
    <source>
        <strain evidence="13">CH2 X CH6</strain>
    </source>
</reference>
<evidence type="ECO:0000256" key="6">
    <source>
        <dbReference type="ARBA" id="ARBA00023136"/>
    </source>
</evidence>
<dbReference type="EMBL" id="DS469703">
    <property type="protein sequence ID" value="EDO35278.1"/>
    <property type="molecule type" value="Genomic_DNA"/>
</dbReference>
<keyword evidence="7 9" id="KW-0675">Receptor</keyword>
<evidence type="ECO:0000256" key="9">
    <source>
        <dbReference type="RuleBase" id="RU000688"/>
    </source>
</evidence>
<dbReference type="PROSITE" id="PS50262">
    <property type="entry name" value="G_PROTEIN_RECEP_F1_2"/>
    <property type="match status" value="1"/>
</dbReference>
<evidence type="ECO:0000256" key="7">
    <source>
        <dbReference type="ARBA" id="ARBA00023170"/>
    </source>
</evidence>
<dbReference type="InterPro" id="IPR000276">
    <property type="entry name" value="GPCR_Rhodpsn"/>
</dbReference>
<dbReference type="GO" id="GO:0007268">
    <property type="term" value="P:chemical synaptic transmission"/>
    <property type="evidence" value="ECO:0000318"/>
    <property type="project" value="GO_Central"/>
</dbReference>
<evidence type="ECO:0000313" key="12">
    <source>
        <dbReference type="EMBL" id="EDO35278.1"/>
    </source>
</evidence>
<feature type="transmembrane region" description="Helical" evidence="10">
    <location>
        <begin position="114"/>
        <end position="136"/>
    </location>
</feature>
<evidence type="ECO:0000313" key="13">
    <source>
        <dbReference type="Proteomes" id="UP000001593"/>
    </source>
</evidence>
<evidence type="ECO:0000256" key="2">
    <source>
        <dbReference type="ARBA" id="ARBA00022475"/>
    </source>
</evidence>
<feature type="transmembrane region" description="Helical" evidence="10">
    <location>
        <begin position="200"/>
        <end position="223"/>
    </location>
</feature>
<organism evidence="12 13">
    <name type="scientific">Nematostella vectensis</name>
    <name type="common">Starlet sea anemone</name>
    <dbReference type="NCBI Taxonomy" id="45351"/>
    <lineage>
        <taxon>Eukaryota</taxon>
        <taxon>Metazoa</taxon>
        <taxon>Cnidaria</taxon>
        <taxon>Anthozoa</taxon>
        <taxon>Hexacorallia</taxon>
        <taxon>Actiniaria</taxon>
        <taxon>Edwardsiidae</taxon>
        <taxon>Nematostella</taxon>
    </lineage>
</organism>
<evidence type="ECO:0000256" key="8">
    <source>
        <dbReference type="ARBA" id="ARBA00023224"/>
    </source>
</evidence>
<feature type="non-terminal residue" evidence="12">
    <location>
        <position position="273"/>
    </location>
</feature>
<evidence type="ECO:0000256" key="3">
    <source>
        <dbReference type="ARBA" id="ARBA00022692"/>
    </source>
</evidence>
<dbReference type="GO" id="GO:0030425">
    <property type="term" value="C:dendrite"/>
    <property type="evidence" value="ECO:0000318"/>
    <property type="project" value="GO_Central"/>
</dbReference>
<feature type="transmembrane region" description="Helical" evidence="10">
    <location>
        <begin position="142"/>
        <end position="166"/>
    </location>
</feature>
<accession>A7SM06</accession>
<evidence type="ECO:0000256" key="4">
    <source>
        <dbReference type="ARBA" id="ARBA00022989"/>
    </source>
</evidence>
<keyword evidence="4 10" id="KW-1133">Transmembrane helix</keyword>
<dbReference type="Proteomes" id="UP000001593">
    <property type="component" value="Unassembled WGS sequence"/>
</dbReference>
<dbReference type="STRING" id="45351.A7SM06"/>
<protein>
    <recommendedName>
        <fullName evidence="11">G-protein coupled receptors family 1 profile domain-containing protein</fullName>
    </recommendedName>
</protein>
<dbReference type="GO" id="GO:0045202">
    <property type="term" value="C:synapse"/>
    <property type="evidence" value="ECO:0007669"/>
    <property type="project" value="GOC"/>
</dbReference>
<gene>
    <name evidence="12" type="ORF">NEMVEDRAFT_v1g24241</name>
</gene>
<evidence type="ECO:0000259" key="11">
    <source>
        <dbReference type="PROSITE" id="PS50262"/>
    </source>
</evidence>
<dbReference type="PhylomeDB" id="A7SM06"/>
<dbReference type="InterPro" id="IPR017452">
    <property type="entry name" value="GPCR_Rhodpsn_7TM"/>
</dbReference>
<sequence length="273" mass="31388">LFLLFIMIMSLSGNILVILAFKTYRKLRTKTNYFVVSLAIADILVSLFSMPIWAAYLLTGPNWIFSETLQRIWTGVDILCGVASIINLAAISIERCICITHPLTYHTTMTSRRAINIIVINWIFAFIMSTVKIIWYTLERPYYELIISISCFFIPLFIMCFSYHLIFKAARYQARQIALVVKGGVRNFFLSTEVRAAKTLAVVMGTFIVSWGPFFIINLVWGFCGEDNCIPPTTVMVVKWMHYSNSFYNPIVYACMNKEFRGAFANILCRRLC</sequence>
<keyword evidence="8 9" id="KW-0807">Transducer</keyword>
<dbReference type="GO" id="GO:0004993">
    <property type="term" value="F:G protein-coupled serotonin receptor activity"/>
    <property type="evidence" value="ECO:0000318"/>
    <property type="project" value="GO_Central"/>
</dbReference>
<dbReference type="Pfam" id="PF00001">
    <property type="entry name" value="7tm_1"/>
    <property type="match status" value="1"/>
</dbReference>
<keyword evidence="5 9" id="KW-0297">G-protein coupled receptor</keyword>
<evidence type="ECO:0000256" key="5">
    <source>
        <dbReference type="ARBA" id="ARBA00023040"/>
    </source>
</evidence>
<name>A7SM06_NEMVE</name>
<feature type="transmembrane region" description="Helical" evidence="10">
    <location>
        <begin position="72"/>
        <end position="93"/>
    </location>
</feature>
<dbReference type="eggNOG" id="KOG3656">
    <property type="taxonomic scope" value="Eukaryota"/>
</dbReference>
<dbReference type="PANTHER" id="PTHR24247">
    <property type="entry name" value="5-HYDROXYTRYPTAMINE RECEPTOR"/>
    <property type="match status" value="1"/>
</dbReference>
<feature type="transmembrane region" description="Helical" evidence="10">
    <location>
        <begin position="6"/>
        <end position="24"/>
    </location>
</feature>
<dbReference type="OMA" id="IERCICI"/>
<dbReference type="PROSITE" id="PS00237">
    <property type="entry name" value="G_PROTEIN_RECEP_F1_1"/>
    <property type="match status" value="1"/>
</dbReference>
<dbReference type="GO" id="GO:0005886">
    <property type="term" value="C:plasma membrane"/>
    <property type="evidence" value="ECO:0000318"/>
    <property type="project" value="GO_Central"/>
</dbReference>
<dbReference type="PRINTS" id="PR00237">
    <property type="entry name" value="GPCRRHODOPSN"/>
</dbReference>
<dbReference type="SUPFAM" id="SSF81321">
    <property type="entry name" value="Family A G protein-coupled receptor-like"/>
    <property type="match status" value="1"/>
</dbReference>
<keyword evidence="6 10" id="KW-0472">Membrane</keyword>
<dbReference type="FunCoup" id="A7SM06">
    <property type="interactions" value="176"/>
</dbReference>
<proteinExistence type="inferred from homology"/>
<keyword evidence="13" id="KW-1185">Reference proteome</keyword>
<dbReference type="HOGENOM" id="CLU_009579_11_5_1"/>
<feature type="non-terminal residue" evidence="12">
    <location>
        <position position="1"/>
    </location>
</feature>
<dbReference type="InParanoid" id="A7SM06"/>
<dbReference type="FunFam" id="1.20.1070.10:FF:000617">
    <property type="entry name" value="Predicted protein"/>
    <property type="match status" value="1"/>
</dbReference>
<dbReference type="PANTHER" id="PTHR24247:SF202">
    <property type="entry name" value="5-HYDROXYTRYPTAMINE RECEPTOR 1"/>
    <property type="match status" value="1"/>
</dbReference>
<evidence type="ECO:0000256" key="1">
    <source>
        <dbReference type="ARBA" id="ARBA00004651"/>
    </source>
</evidence>
<comment type="similarity">
    <text evidence="9">Belongs to the G-protein coupled receptor 1 family.</text>
</comment>
<dbReference type="Gene3D" id="1.20.1070.10">
    <property type="entry name" value="Rhodopsin 7-helix transmembrane proteins"/>
    <property type="match status" value="1"/>
</dbReference>
<feature type="transmembrane region" description="Helical" evidence="10">
    <location>
        <begin position="31"/>
        <end position="52"/>
    </location>
</feature>
<dbReference type="GO" id="GO:0007187">
    <property type="term" value="P:G protein-coupled receptor signaling pathway, coupled to cyclic nucleotide second messenger"/>
    <property type="evidence" value="ECO:0000318"/>
    <property type="project" value="GO_Central"/>
</dbReference>
<evidence type="ECO:0000256" key="10">
    <source>
        <dbReference type="SAM" id="Phobius"/>
    </source>
</evidence>
<keyword evidence="3 9" id="KW-0812">Transmembrane</keyword>
<dbReference type="AlphaFoldDB" id="A7SM06"/>
<dbReference type="CDD" id="cd14967">
    <property type="entry name" value="7tmA_amine_R-like"/>
    <property type="match status" value="1"/>
</dbReference>
<dbReference type="GO" id="GO:0030594">
    <property type="term" value="F:neurotransmitter receptor activity"/>
    <property type="evidence" value="ECO:0000318"/>
    <property type="project" value="GO_Central"/>
</dbReference>
<comment type="subcellular location">
    <subcellularLocation>
        <location evidence="1">Cell membrane</location>
        <topology evidence="1">Multi-pass membrane protein</topology>
    </subcellularLocation>
</comment>